<dbReference type="SUPFAM" id="SSF117281">
    <property type="entry name" value="Kelch motif"/>
    <property type="match status" value="1"/>
</dbReference>
<evidence type="ECO:0000256" key="3">
    <source>
        <dbReference type="SAM" id="Phobius"/>
    </source>
</evidence>
<evidence type="ECO:0000256" key="1">
    <source>
        <dbReference type="ARBA" id="ARBA00022441"/>
    </source>
</evidence>
<dbReference type="PANTHER" id="PTHR46093">
    <property type="entry name" value="ACYL-COA-BINDING DOMAIN-CONTAINING PROTEIN 5"/>
    <property type="match status" value="1"/>
</dbReference>
<feature type="transmembrane region" description="Helical" evidence="3">
    <location>
        <begin position="7"/>
        <end position="28"/>
    </location>
</feature>
<reference evidence="4" key="1">
    <citation type="submission" date="2019-10" db="EMBL/GenBank/DDBJ databases">
        <title>Conservation and host-specific expression of non-tandemly repeated heterogenous ribosome RNA gene in arbuscular mycorrhizal fungi.</title>
        <authorList>
            <person name="Maeda T."/>
            <person name="Kobayashi Y."/>
            <person name="Nakagawa T."/>
            <person name="Ezawa T."/>
            <person name="Yamaguchi K."/>
            <person name="Bino T."/>
            <person name="Nishimoto Y."/>
            <person name="Shigenobu S."/>
            <person name="Kawaguchi M."/>
        </authorList>
    </citation>
    <scope>NUCLEOTIDE SEQUENCE</scope>
    <source>
        <strain evidence="4">HR1</strain>
    </source>
</reference>
<evidence type="ECO:0008006" key="6">
    <source>
        <dbReference type="Google" id="ProtNLM"/>
    </source>
</evidence>
<sequence length="406" mass="44943">MIKITALVIKLIIIVKVTIITFTIAGPADVRCCFGSTIANNKLYIGGGATGPVSTDEDTFSDDFFSLDLTVRFSTLSPPNMPYKECANILIKSNAHTLVYAINKRGEGIYFFGGFRNEPRGNAIYVYSLELNEWSPITPDGDQMPVESTTKIVGVTDNDLKTIYIFDNGTMYIYNAFENFLQISANFAPYKIYYYATVMLNADEIAYIGGSTSINETDRSSNIPMNQNASGVPPQPRQGHSASMAIDGRIFIYGGFSGNENADESIAISPMFAVLEYINGEFMWSSPQLYGQLYQFRIYHNSHIFGNYLIVAFGRNLTKHRLNTIDLINISDRNNYKVDTDYTPPGYVPPTPSSSASSGKGVIIPLILLGSVGFLVIVIGCTFFIRRRQHGNVVPNTFSLQKPMTC</sequence>
<gene>
    <name evidence="4" type="ORF">RCL2_001478400</name>
</gene>
<dbReference type="OrthoDB" id="2346905at2759"/>
<evidence type="ECO:0000313" key="5">
    <source>
        <dbReference type="Proteomes" id="UP000615446"/>
    </source>
</evidence>
<keyword evidence="3" id="KW-0472">Membrane</keyword>
<organism evidence="4 5">
    <name type="scientific">Rhizophagus clarus</name>
    <dbReference type="NCBI Taxonomy" id="94130"/>
    <lineage>
        <taxon>Eukaryota</taxon>
        <taxon>Fungi</taxon>
        <taxon>Fungi incertae sedis</taxon>
        <taxon>Mucoromycota</taxon>
        <taxon>Glomeromycotina</taxon>
        <taxon>Glomeromycetes</taxon>
        <taxon>Glomerales</taxon>
        <taxon>Glomeraceae</taxon>
        <taxon>Rhizophagus</taxon>
    </lineage>
</organism>
<evidence type="ECO:0000256" key="2">
    <source>
        <dbReference type="ARBA" id="ARBA00022737"/>
    </source>
</evidence>
<dbReference type="PANTHER" id="PTHR46093:SF18">
    <property type="entry name" value="FIBRONECTIN TYPE-III DOMAIN-CONTAINING PROTEIN"/>
    <property type="match status" value="1"/>
</dbReference>
<comment type="caution">
    <text evidence="4">The sequence shown here is derived from an EMBL/GenBank/DDBJ whole genome shotgun (WGS) entry which is preliminary data.</text>
</comment>
<name>A0A8H3LM32_9GLOM</name>
<dbReference type="Proteomes" id="UP000615446">
    <property type="component" value="Unassembled WGS sequence"/>
</dbReference>
<keyword evidence="3" id="KW-0812">Transmembrane</keyword>
<keyword evidence="2" id="KW-0677">Repeat</keyword>
<protein>
    <recommendedName>
        <fullName evidence="6">Kelch repeat protein</fullName>
    </recommendedName>
</protein>
<accession>A0A8H3LM32</accession>
<keyword evidence="1" id="KW-0880">Kelch repeat</keyword>
<keyword evidence="3" id="KW-1133">Transmembrane helix</keyword>
<evidence type="ECO:0000313" key="4">
    <source>
        <dbReference type="EMBL" id="GES87808.1"/>
    </source>
</evidence>
<dbReference type="EMBL" id="BLAL01000172">
    <property type="protein sequence ID" value="GES87808.1"/>
    <property type="molecule type" value="Genomic_DNA"/>
</dbReference>
<dbReference type="AlphaFoldDB" id="A0A8H3LM32"/>
<dbReference type="InterPro" id="IPR015915">
    <property type="entry name" value="Kelch-typ_b-propeller"/>
</dbReference>
<feature type="transmembrane region" description="Helical" evidence="3">
    <location>
        <begin position="362"/>
        <end position="385"/>
    </location>
</feature>
<proteinExistence type="predicted"/>
<dbReference type="Gene3D" id="2.120.10.80">
    <property type="entry name" value="Kelch-type beta propeller"/>
    <property type="match status" value="2"/>
</dbReference>